<accession>A0A0F9JXD7</accession>
<dbReference type="InterPro" id="IPR013520">
    <property type="entry name" value="Ribonucl_H"/>
</dbReference>
<comment type="caution">
    <text evidence="5">The sequence shown here is derived from an EMBL/GenBank/DDBJ whole genome shotgun (WGS) entry which is preliminary data.</text>
</comment>
<sequence length="211" mass="23517">MTATQTPTETRDVACALDVETGGVEDRHPTTQIAVVAYDEKTFDVVDELEIKLRFDEAACDPEALKLNSYKPLLWRAEAVSENVAFRRLAIFFAAHATWRLVSKAGRPYTTTKLVAHNAAFDISRLRKVWADAYTPFAWWYAHDTLQLALWKLSSVVVPPANYQLGTLCSYFGIEVEGAHDALADCRMTIKLAQVLTEMDPNRVCGEGSSS</sequence>
<keyword evidence="1" id="KW-0540">Nuclease</keyword>
<evidence type="ECO:0000313" key="5">
    <source>
        <dbReference type="EMBL" id="KKM74368.1"/>
    </source>
</evidence>
<evidence type="ECO:0000259" key="4">
    <source>
        <dbReference type="SMART" id="SM00479"/>
    </source>
</evidence>
<organism evidence="5">
    <name type="scientific">marine sediment metagenome</name>
    <dbReference type="NCBI Taxonomy" id="412755"/>
    <lineage>
        <taxon>unclassified sequences</taxon>
        <taxon>metagenomes</taxon>
        <taxon>ecological metagenomes</taxon>
    </lineage>
</organism>
<dbReference type="PANTHER" id="PTHR30231:SF4">
    <property type="entry name" value="PROTEIN NEN2"/>
    <property type="match status" value="1"/>
</dbReference>
<protein>
    <recommendedName>
        <fullName evidence="4">Exonuclease domain-containing protein</fullName>
    </recommendedName>
</protein>
<name>A0A0F9JXD7_9ZZZZ</name>
<dbReference type="EMBL" id="LAZR01009152">
    <property type="protein sequence ID" value="KKM74368.1"/>
    <property type="molecule type" value="Genomic_DNA"/>
</dbReference>
<dbReference type="SUPFAM" id="SSF53098">
    <property type="entry name" value="Ribonuclease H-like"/>
    <property type="match status" value="1"/>
</dbReference>
<evidence type="ECO:0000256" key="2">
    <source>
        <dbReference type="ARBA" id="ARBA00022801"/>
    </source>
</evidence>
<dbReference type="Pfam" id="PF00929">
    <property type="entry name" value="RNase_T"/>
    <property type="match status" value="1"/>
</dbReference>
<gene>
    <name evidence="5" type="ORF">LCGC14_1401070</name>
</gene>
<reference evidence="5" key="1">
    <citation type="journal article" date="2015" name="Nature">
        <title>Complex archaea that bridge the gap between prokaryotes and eukaryotes.</title>
        <authorList>
            <person name="Spang A."/>
            <person name="Saw J.H."/>
            <person name="Jorgensen S.L."/>
            <person name="Zaremba-Niedzwiedzka K."/>
            <person name="Martijn J."/>
            <person name="Lind A.E."/>
            <person name="van Eijk R."/>
            <person name="Schleper C."/>
            <person name="Guy L."/>
            <person name="Ettema T.J."/>
        </authorList>
    </citation>
    <scope>NUCLEOTIDE SEQUENCE</scope>
</reference>
<dbReference type="InterPro" id="IPR036397">
    <property type="entry name" value="RNaseH_sf"/>
</dbReference>
<feature type="domain" description="Exonuclease" evidence="4">
    <location>
        <begin position="13"/>
        <end position="202"/>
    </location>
</feature>
<dbReference type="GO" id="GO:0003676">
    <property type="term" value="F:nucleic acid binding"/>
    <property type="evidence" value="ECO:0007669"/>
    <property type="project" value="InterPro"/>
</dbReference>
<dbReference type="PANTHER" id="PTHR30231">
    <property type="entry name" value="DNA POLYMERASE III SUBUNIT EPSILON"/>
    <property type="match status" value="1"/>
</dbReference>
<keyword evidence="2" id="KW-0378">Hydrolase</keyword>
<dbReference type="SMART" id="SM00479">
    <property type="entry name" value="EXOIII"/>
    <property type="match status" value="1"/>
</dbReference>
<dbReference type="CDD" id="cd06127">
    <property type="entry name" value="DEDDh"/>
    <property type="match status" value="1"/>
</dbReference>
<evidence type="ECO:0000256" key="3">
    <source>
        <dbReference type="ARBA" id="ARBA00022839"/>
    </source>
</evidence>
<proteinExistence type="predicted"/>
<dbReference type="Gene3D" id="3.30.420.10">
    <property type="entry name" value="Ribonuclease H-like superfamily/Ribonuclease H"/>
    <property type="match status" value="1"/>
</dbReference>
<evidence type="ECO:0000256" key="1">
    <source>
        <dbReference type="ARBA" id="ARBA00022722"/>
    </source>
</evidence>
<dbReference type="InterPro" id="IPR012337">
    <property type="entry name" value="RNaseH-like_sf"/>
</dbReference>
<dbReference type="GO" id="GO:0008408">
    <property type="term" value="F:3'-5' exonuclease activity"/>
    <property type="evidence" value="ECO:0007669"/>
    <property type="project" value="TreeGrafter"/>
</dbReference>
<dbReference type="AlphaFoldDB" id="A0A0F9JXD7"/>
<keyword evidence="3" id="KW-0269">Exonuclease</keyword>